<feature type="domain" description="HTH cro/C1-type" evidence="1">
    <location>
        <begin position="11"/>
        <end position="64"/>
    </location>
</feature>
<dbReference type="EMBL" id="JACOPO010000009">
    <property type="protein sequence ID" value="MBC5723443.1"/>
    <property type="molecule type" value="Genomic_DNA"/>
</dbReference>
<dbReference type="SUPFAM" id="SSF47413">
    <property type="entry name" value="lambda repressor-like DNA-binding domains"/>
    <property type="match status" value="1"/>
</dbReference>
<dbReference type="Pfam" id="PF01381">
    <property type="entry name" value="HTH_3"/>
    <property type="match status" value="1"/>
</dbReference>
<dbReference type="CDD" id="cd00093">
    <property type="entry name" value="HTH_XRE"/>
    <property type="match status" value="1"/>
</dbReference>
<evidence type="ECO:0000313" key="2">
    <source>
        <dbReference type="EMBL" id="MBC5723443.1"/>
    </source>
</evidence>
<proteinExistence type="predicted"/>
<evidence type="ECO:0000259" key="1">
    <source>
        <dbReference type="PROSITE" id="PS50943"/>
    </source>
</evidence>
<reference evidence="2" key="1">
    <citation type="submission" date="2020-08" db="EMBL/GenBank/DDBJ databases">
        <title>Genome public.</title>
        <authorList>
            <person name="Liu C."/>
            <person name="Sun Q."/>
        </authorList>
    </citation>
    <scope>NUCLEOTIDE SEQUENCE</scope>
    <source>
        <strain evidence="2">NSJ-23</strain>
    </source>
</reference>
<dbReference type="Gene3D" id="1.10.260.40">
    <property type="entry name" value="lambda repressor-like DNA-binding domains"/>
    <property type="match status" value="1"/>
</dbReference>
<dbReference type="AlphaFoldDB" id="A0A8J6M7M5"/>
<dbReference type="GO" id="GO:0003677">
    <property type="term" value="F:DNA binding"/>
    <property type="evidence" value="ECO:0007669"/>
    <property type="project" value="InterPro"/>
</dbReference>
<sequence>MERTNHLSDNLKAYKEGMGKSLSDFARELSIPKSTIQAAMADGNTTLDTLIRIANALGVSLDELVFGTVSIEAAGKARCLLRQVEWYHFLPADKQEAFQYHFGEILKLL</sequence>
<dbReference type="RefSeq" id="WP_147572003.1">
    <property type="nucleotide sequence ID" value="NZ_JACOPO010000009.1"/>
</dbReference>
<keyword evidence="3" id="KW-1185">Reference proteome</keyword>
<dbReference type="PROSITE" id="PS50943">
    <property type="entry name" value="HTH_CROC1"/>
    <property type="match status" value="1"/>
</dbReference>
<protein>
    <submittedName>
        <fullName evidence="2">Helix-turn-helix transcriptional regulator</fullName>
    </submittedName>
</protein>
<comment type="caution">
    <text evidence="2">The sequence shown here is derived from an EMBL/GenBank/DDBJ whole genome shotgun (WGS) entry which is preliminary data.</text>
</comment>
<dbReference type="SMART" id="SM00530">
    <property type="entry name" value="HTH_XRE"/>
    <property type="match status" value="1"/>
</dbReference>
<accession>A0A8J6M7M5</accession>
<name>A0A8J6M7M5_9FIRM</name>
<dbReference type="Proteomes" id="UP000628736">
    <property type="component" value="Unassembled WGS sequence"/>
</dbReference>
<dbReference type="InterPro" id="IPR010982">
    <property type="entry name" value="Lambda_DNA-bd_dom_sf"/>
</dbReference>
<evidence type="ECO:0000313" key="3">
    <source>
        <dbReference type="Proteomes" id="UP000628736"/>
    </source>
</evidence>
<organism evidence="2 3">
    <name type="scientific">Flintibacter hominis</name>
    <dbReference type="NCBI Taxonomy" id="2763048"/>
    <lineage>
        <taxon>Bacteria</taxon>
        <taxon>Bacillati</taxon>
        <taxon>Bacillota</taxon>
        <taxon>Clostridia</taxon>
        <taxon>Eubacteriales</taxon>
        <taxon>Flintibacter</taxon>
    </lineage>
</organism>
<dbReference type="InterPro" id="IPR001387">
    <property type="entry name" value="Cro/C1-type_HTH"/>
</dbReference>
<gene>
    <name evidence="2" type="ORF">H8S11_11555</name>
</gene>